<reference evidence="3 4" key="1">
    <citation type="journal article" date="2018" name="Front. Microbiol.">
        <title>Genome-Wide Analysis of Corynespora cassiicola Leaf Fall Disease Putative Effectors.</title>
        <authorList>
            <person name="Lopez D."/>
            <person name="Ribeiro S."/>
            <person name="Label P."/>
            <person name="Fumanal B."/>
            <person name="Venisse J.S."/>
            <person name="Kohler A."/>
            <person name="de Oliveira R.R."/>
            <person name="Labutti K."/>
            <person name="Lipzen A."/>
            <person name="Lail K."/>
            <person name="Bauer D."/>
            <person name="Ohm R.A."/>
            <person name="Barry K.W."/>
            <person name="Spatafora J."/>
            <person name="Grigoriev I.V."/>
            <person name="Martin F.M."/>
            <person name="Pujade-Renaud V."/>
        </authorList>
    </citation>
    <scope>NUCLEOTIDE SEQUENCE [LARGE SCALE GENOMIC DNA]</scope>
    <source>
        <strain evidence="3 4">Philippines</strain>
    </source>
</reference>
<feature type="transmembrane region" description="Helical" evidence="2">
    <location>
        <begin position="178"/>
        <end position="196"/>
    </location>
</feature>
<protein>
    <submittedName>
        <fullName evidence="3">Uncharacterized protein</fullName>
    </submittedName>
</protein>
<feature type="transmembrane region" description="Helical" evidence="2">
    <location>
        <begin position="26"/>
        <end position="46"/>
    </location>
</feature>
<feature type="transmembrane region" description="Helical" evidence="2">
    <location>
        <begin position="520"/>
        <end position="539"/>
    </location>
</feature>
<feature type="transmembrane region" description="Helical" evidence="2">
    <location>
        <begin position="110"/>
        <end position="135"/>
    </location>
</feature>
<name>A0A2T2NFR1_CORCC</name>
<keyword evidence="2" id="KW-0472">Membrane</keyword>
<keyword evidence="2" id="KW-1133">Transmembrane helix</keyword>
<keyword evidence="2" id="KW-0812">Transmembrane</keyword>
<accession>A0A2T2NFR1</accession>
<evidence type="ECO:0000313" key="3">
    <source>
        <dbReference type="EMBL" id="PSN64274.1"/>
    </source>
</evidence>
<dbReference type="InterPro" id="IPR053018">
    <property type="entry name" value="Elsinochrome_Biosynth-Asso"/>
</dbReference>
<evidence type="ECO:0000313" key="4">
    <source>
        <dbReference type="Proteomes" id="UP000240883"/>
    </source>
</evidence>
<sequence length="636" mass="72062">MGSCAALDCTTRPVIKATTDIAGPGVLYAFLVSALLAILAIVYGYLSDSLPDWYLNETDRTVIASFQALLPSEENTEKIRLIYEKIKWIFLLGRKPSPHRKLTRRQRQELVTRFILALSDQQLATGLALLIAAIANQCTLSVWEFQLAFSLAWFSSTTHLATLDCLREYFINHGVVRNWRVFGMIVLLGLLIYSLILSTASIDETLPVQCTFYYFGEKSLYSDVPLDIYTILSASLTLILLVTSYIVRIKWSYKRVDGKATLFERTLFKMRTWQHAKKYRPTLEEQNYVVEEAVSERQSYIRRRQLERIRNSSGFKRHWLITARASAIYSESFLSLGPMLTFMVSFGFTQLYLNRWHSGTSVEIDNSMSIGQITPLILLILPVFAVAESYYEVQDTPMPDDPPSHSSSPHVRNSSSISWSLRLPSHYEHGPFELHDLESMDAKQISSDYSDLLPSLRSYFYLETKLIASQLRFHSPADDDAPATGAPSTSVTRLKAHLISSYHLLRAQEAALKITTLTSLIEFSICIFFSVALGILVYIEGGGEKSTIAGLVLFVCWLIYEVSGIFAYLKDAWITIGDDDYKRLVEEARTSRNDHKAGDQSIVDTPRAEETVRPLRDEGIPEDEHTPMLSREKNAP</sequence>
<evidence type="ECO:0000256" key="2">
    <source>
        <dbReference type="SAM" id="Phobius"/>
    </source>
</evidence>
<organism evidence="3 4">
    <name type="scientific">Corynespora cassiicola Philippines</name>
    <dbReference type="NCBI Taxonomy" id="1448308"/>
    <lineage>
        <taxon>Eukaryota</taxon>
        <taxon>Fungi</taxon>
        <taxon>Dikarya</taxon>
        <taxon>Ascomycota</taxon>
        <taxon>Pezizomycotina</taxon>
        <taxon>Dothideomycetes</taxon>
        <taxon>Pleosporomycetidae</taxon>
        <taxon>Pleosporales</taxon>
        <taxon>Corynesporascaceae</taxon>
        <taxon>Corynespora</taxon>
    </lineage>
</organism>
<dbReference type="OrthoDB" id="5427664at2759"/>
<dbReference type="Proteomes" id="UP000240883">
    <property type="component" value="Unassembled WGS sequence"/>
</dbReference>
<evidence type="ECO:0000256" key="1">
    <source>
        <dbReference type="SAM" id="MobiDB-lite"/>
    </source>
</evidence>
<dbReference type="STRING" id="1448308.A0A2T2NFR1"/>
<gene>
    <name evidence="3" type="ORF">BS50DRAFT_68578</name>
</gene>
<keyword evidence="4" id="KW-1185">Reference proteome</keyword>
<feature type="transmembrane region" description="Helical" evidence="2">
    <location>
        <begin position="333"/>
        <end position="353"/>
    </location>
</feature>
<feature type="region of interest" description="Disordered" evidence="1">
    <location>
        <begin position="592"/>
        <end position="636"/>
    </location>
</feature>
<feature type="transmembrane region" description="Helical" evidence="2">
    <location>
        <begin position="373"/>
        <end position="391"/>
    </location>
</feature>
<dbReference type="EMBL" id="KZ678138">
    <property type="protein sequence ID" value="PSN64274.1"/>
    <property type="molecule type" value="Genomic_DNA"/>
</dbReference>
<feature type="compositionally biased region" description="Basic and acidic residues" evidence="1">
    <location>
        <begin position="606"/>
        <end position="636"/>
    </location>
</feature>
<feature type="transmembrane region" description="Helical" evidence="2">
    <location>
        <begin position="551"/>
        <end position="569"/>
    </location>
</feature>
<feature type="transmembrane region" description="Helical" evidence="2">
    <location>
        <begin position="228"/>
        <end position="247"/>
    </location>
</feature>
<dbReference type="PANTHER" id="PTHR37577:SF1">
    <property type="entry name" value="INTEGRAL MEMBRANE PROTEIN"/>
    <property type="match status" value="1"/>
</dbReference>
<dbReference type="PANTHER" id="PTHR37577">
    <property type="entry name" value="INTEGRAL MEMBRANE PROTEIN"/>
    <property type="match status" value="1"/>
</dbReference>
<dbReference type="AlphaFoldDB" id="A0A2T2NFR1"/>
<proteinExistence type="predicted"/>